<reference evidence="1" key="1">
    <citation type="submission" date="2016-11" db="UniProtKB">
        <authorList>
            <consortium name="WormBaseParasite"/>
        </authorList>
    </citation>
    <scope>IDENTIFICATION</scope>
    <source>
        <strain evidence="1">pt0022</strain>
    </source>
</reference>
<dbReference type="AlphaFoldDB" id="A0A1I8EGN3"/>
<dbReference type="STRING" id="6293.A0A1I8EGN3"/>
<organism evidence="1">
    <name type="scientific">Wuchereria bancrofti</name>
    <dbReference type="NCBI Taxonomy" id="6293"/>
    <lineage>
        <taxon>Eukaryota</taxon>
        <taxon>Metazoa</taxon>
        <taxon>Ecdysozoa</taxon>
        <taxon>Nematoda</taxon>
        <taxon>Chromadorea</taxon>
        <taxon>Rhabditida</taxon>
        <taxon>Spirurina</taxon>
        <taxon>Spiruromorpha</taxon>
        <taxon>Filarioidea</taxon>
        <taxon>Onchocercidae</taxon>
        <taxon>Wuchereria</taxon>
    </lineage>
</organism>
<dbReference type="WBParaSite" id="maker-PairedContig_1853-snap-gene-1.31-mRNA-1">
    <property type="protein sequence ID" value="maker-PairedContig_1853-snap-gene-1.31-mRNA-1"/>
    <property type="gene ID" value="maker-PairedContig_1853-snap-gene-1.31"/>
</dbReference>
<evidence type="ECO:0000313" key="1">
    <source>
        <dbReference type="WBParaSite" id="maker-PairedContig_1853-snap-gene-1.31-mRNA-1"/>
    </source>
</evidence>
<sequence>SPSIYDAQFCRRVDKTETQSYVALIKLFNTSSYMGRNGRIVMCKISVSKISLPKGIDEIFWRIRKIGSRIWDADFNDDTEQITAWLARIKIEYTTLFHISDLFTFIHKSISELCCISFDIFNTLIPLIWQFRVYLALVSLIRQFQKVLCIHTAEHILHRAKCLKLELLNVVRQICSKDYEWLTFADKVDARNRFVLFTTDFTAERNLAPKHVIVDLDEENIEKAVKEICYSKKVEKSTHLSRHDNSCAYTELNHSAFWMEFIERHSGAV</sequence>
<proteinExistence type="predicted"/>
<name>A0A1I8EGN3_WUCBA</name>
<accession>A0A1I8EGN3</accession>
<protein>
    <submittedName>
        <fullName evidence="1">Uncharacterized protein</fullName>
    </submittedName>
</protein>